<dbReference type="PANTHER" id="PTHR43107">
    <property type="entry name" value="LONG-CHAIN FATTY ACID TRANSPORT PROTEIN"/>
    <property type="match status" value="1"/>
</dbReference>
<dbReference type="InterPro" id="IPR045851">
    <property type="entry name" value="AMP-bd_C_sf"/>
</dbReference>
<dbReference type="InterPro" id="IPR042099">
    <property type="entry name" value="ANL_N_sf"/>
</dbReference>
<evidence type="ECO:0000256" key="3">
    <source>
        <dbReference type="ARBA" id="ARBA00022741"/>
    </source>
</evidence>
<feature type="domain" description="AMP-dependent synthetase/ligase" evidence="5">
    <location>
        <begin position="36"/>
        <end position="399"/>
    </location>
</feature>
<dbReference type="Pfam" id="PF00501">
    <property type="entry name" value="AMP-binding"/>
    <property type="match status" value="1"/>
</dbReference>
<dbReference type="InterPro" id="IPR025110">
    <property type="entry name" value="AMP-bd_C"/>
</dbReference>
<evidence type="ECO:0000313" key="8">
    <source>
        <dbReference type="Proteomes" id="UP001253545"/>
    </source>
</evidence>
<keyword evidence="3" id="KW-0547">Nucleotide-binding</keyword>
<keyword evidence="8" id="KW-1185">Reference proteome</keyword>
<dbReference type="PROSITE" id="PS00455">
    <property type="entry name" value="AMP_BINDING"/>
    <property type="match status" value="1"/>
</dbReference>
<dbReference type="InterPro" id="IPR000873">
    <property type="entry name" value="AMP-dep_synth/lig_dom"/>
</dbReference>
<dbReference type="PANTHER" id="PTHR43107:SF15">
    <property type="entry name" value="FATTY ACID TRANSPORT PROTEIN 3, ISOFORM A"/>
    <property type="match status" value="1"/>
</dbReference>
<proteinExistence type="inferred from homology"/>
<gene>
    <name evidence="7" type="ORF">RM552_16505</name>
</gene>
<dbReference type="Proteomes" id="UP001253545">
    <property type="component" value="Unassembled WGS sequence"/>
</dbReference>
<evidence type="ECO:0000256" key="4">
    <source>
        <dbReference type="ARBA" id="ARBA00022840"/>
    </source>
</evidence>
<accession>A0ABU2ZUZ2</accession>
<evidence type="ECO:0000256" key="1">
    <source>
        <dbReference type="ARBA" id="ARBA00006432"/>
    </source>
</evidence>
<protein>
    <submittedName>
        <fullName evidence="7">Long-chain-acyl-CoA synthetase</fullName>
        <ecNumber evidence="7">6.2.1.3</ecNumber>
    </submittedName>
</protein>
<dbReference type="Pfam" id="PF13193">
    <property type="entry name" value="AMP-binding_C"/>
    <property type="match status" value="1"/>
</dbReference>
<evidence type="ECO:0000259" key="6">
    <source>
        <dbReference type="Pfam" id="PF13193"/>
    </source>
</evidence>
<dbReference type="SUPFAM" id="SSF56801">
    <property type="entry name" value="Acetyl-CoA synthetase-like"/>
    <property type="match status" value="1"/>
</dbReference>
<evidence type="ECO:0000259" key="5">
    <source>
        <dbReference type="Pfam" id="PF00501"/>
    </source>
</evidence>
<dbReference type="EMBL" id="JAVRHX010000007">
    <property type="protein sequence ID" value="MDT0596458.1"/>
    <property type="molecule type" value="Genomic_DNA"/>
</dbReference>
<comment type="similarity">
    <text evidence="1">Belongs to the ATP-dependent AMP-binding enzyme family.</text>
</comment>
<feature type="domain" description="AMP-binding enzyme C-terminal" evidence="6">
    <location>
        <begin position="485"/>
        <end position="561"/>
    </location>
</feature>
<reference evidence="7 8" key="1">
    <citation type="submission" date="2023-09" db="EMBL/GenBank/DDBJ databases">
        <authorList>
            <person name="Rey-Velasco X."/>
        </authorList>
    </citation>
    <scope>NUCLEOTIDE SEQUENCE [LARGE SCALE GENOMIC DNA]</scope>
    <source>
        <strain evidence="7 8">P117</strain>
    </source>
</reference>
<dbReference type="EC" id="6.2.1.3" evidence="7"/>
<comment type="caution">
    <text evidence="7">The sequence shown here is derived from an EMBL/GenBank/DDBJ whole genome shotgun (WGS) entry which is preliminary data.</text>
</comment>
<keyword evidence="4" id="KW-0067">ATP-binding</keyword>
<dbReference type="RefSeq" id="WP_311369982.1">
    <property type="nucleotide sequence ID" value="NZ_JAVRHX010000007.1"/>
</dbReference>
<dbReference type="NCBIfam" id="NF006134">
    <property type="entry name" value="PRK08279.1"/>
    <property type="match status" value="1"/>
</dbReference>
<evidence type="ECO:0000256" key="2">
    <source>
        <dbReference type="ARBA" id="ARBA00022598"/>
    </source>
</evidence>
<keyword evidence="2 7" id="KW-0436">Ligase</keyword>
<dbReference type="Gene3D" id="3.30.300.30">
    <property type="match status" value="1"/>
</dbReference>
<dbReference type="Gene3D" id="3.40.50.12780">
    <property type="entry name" value="N-terminal domain of ligase-like"/>
    <property type="match status" value="1"/>
</dbReference>
<sequence length="609" mass="68440">MNEVIRVLKDFFAMLPMLITFKPPEDSEKTSLGLVFEKTAEAHANSTALVYENEIFQWKEFNERVNQFAHGFKSIGIERGDTVALFMENRPEFLMSLVGLNKLGATAALINTGLKGKPLTHCITVAESKKCIVGVELSDAVYDVLEQLPISIDDCLLVSDQMLPSECSAYQTSQSMINKGAVNFNELTNLMSESNLEVTKQIEAGEKAMYIFTSGTTGLPKPAVLFHRRYLSAAYPYAKLGFRAKKSDRIFLSLPLYHITGLGPGFGSSIVSGASIFLKRKFSASNFWKDVQKHQTNLFVYVGEICRYLALQPECKEEKNNPIETMLGNGLRPDIWDQFRTRFEVDRIIEIYGSSEGNAAFFNFLNKDKTIGMSTGKIMLAKYDIDNDELVKDEQGKLVEVEKGEPGLLLSKIFGRYKFDGYKNYEATNSKILHDIKKIGDRWFNTGDLVKQIDVGFAMGMPHFQFVDRTGDTFRWRAENVSTNEVGEILNTSEFVEVANVYGVPIPGAEGKAGMAAITLSNGIEFDPISFSIFVEKELPHYARPVFVRIQPQLETTGTFKLVKGNLRNQGYDINQTDDPIYVLKPKSNTYEQLDQNFHDKLRNGDGGY</sequence>
<dbReference type="GO" id="GO:0004467">
    <property type="term" value="F:long-chain fatty acid-CoA ligase activity"/>
    <property type="evidence" value="ECO:0007669"/>
    <property type="project" value="UniProtKB-EC"/>
</dbReference>
<organism evidence="7 8">
    <name type="scientific">Glaciecola petra</name>
    <dbReference type="NCBI Taxonomy" id="3075602"/>
    <lineage>
        <taxon>Bacteria</taxon>
        <taxon>Pseudomonadati</taxon>
        <taxon>Pseudomonadota</taxon>
        <taxon>Gammaproteobacteria</taxon>
        <taxon>Alteromonadales</taxon>
        <taxon>Alteromonadaceae</taxon>
        <taxon>Glaciecola</taxon>
    </lineage>
</organism>
<dbReference type="InterPro" id="IPR020845">
    <property type="entry name" value="AMP-binding_CS"/>
</dbReference>
<name>A0ABU2ZUZ2_9ALTE</name>
<evidence type="ECO:0000313" key="7">
    <source>
        <dbReference type="EMBL" id="MDT0596458.1"/>
    </source>
</evidence>